<keyword evidence="1" id="KW-1133">Transmembrane helix</keyword>
<dbReference type="Pfam" id="PF12412">
    <property type="entry name" value="DUF3667"/>
    <property type="match status" value="1"/>
</dbReference>
<dbReference type="Proteomes" id="UP000435138">
    <property type="component" value="Unassembled WGS sequence"/>
</dbReference>
<protein>
    <submittedName>
        <fullName evidence="2">DUF3667 domain-containing protein</fullName>
    </submittedName>
</protein>
<dbReference type="EMBL" id="WIXI01000036">
    <property type="protein sequence ID" value="MQY45699.1"/>
    <property type="molecule type" value="Genomic_DNA"/>
</dbReference>
<accession>A0A6A8A4E5</accession>
<organism evidence="2 3">
    <name type="scientific">Endobacterium cereale</name>
    <dbReference type="NCBI Taxonomy" id="2663029"/>
    <lineage>
        <taxon>Bacteria</taxon>
        <taxon>Pseudomonadati</taxon>
        <taxon>Pseudomonadota</taxon>
        <taxon>Alphaproteobacteria</taxon>
        <taxon>Hyphomicrobiales</taxon>
        <taxon>Rhizobiaceae</taxon>
        <taxon>Endobacterium</taxon>
    </lineage>
</organism>
<keyword evidence="1" id="KW-0472">Membrane</keyword>
<sequence>MSAFFDEAVCRNCGEALASKYCQSCGQKKAERFGSTHLRHEAWEKIRWFEADMVRSAFNVMLRPGRVAREYVEGKRKSHVNPLKLLLAAIVILLVVIARTGYLTSSNHTLTRAIELVQSYSKWSFSLGILAVLIASNIVFFRRGGVNFVEHLVLATYTHFVIITANIINLTPLLVLGATPERVAAHRIYSGYYMDWIEGGIVFLAFGQFFAVDWRRQWWWPAIGAIVFHLVKEGLLYLYARAVIRIVIAQLT</sequence>
<feature type="transmembrane region" description="Helical" evidence="1">
    <location>
        <begin position="85"/>
        <end position="103"/>
    </location>
</feature>
<comment type="caution">
    <text evidence="2">The sequence shown here is derived from an EMBL/GenBank/DDBJ whole genome shotgun (WGS) entry which is preliminary data.</text>
</comment>
<feature type="transmembrane region" description="Helical" evidence="1">
    <location>
        <begin position="192"/>
        <end position="212"/>
    </location>
</feature>
<evidence type="ECO:0000313" key="2">
    <source>
        <dbReference type="EMBL" id="MQY45699.1"/>
    </source>
</evidence>
<evidence type="ECO:0000256" key="1">
    <source>
        <dbReference type="SAM" id="Phobius"/>
    </source>
</evidence>
<feature type="transmembrane region" description="Helical" evidence="1">
    <location>
        <begin position="123"/>
        <end position="141"/>
    </location>
</feature>
<proteinExistence type="predicted"/>
<dbReference type="RefSeq" id="WP_153353218.1">
    <property type="nucleotide sequence ID" value="NZ_JAYKOO010000005.1"/>
</dbReference>
<evidence type="ECO:0000313" key="3">
    <source>
        <dbReference type="Proteomes" id="UP000435138"/>
    </source>
</evidence>
<keyword evidence="3" id="KW-1185">Reference proteome</keyword>
<dbReference type="AlphaFoldDB" id="A0A6A8A4E5"/>
<keyword evidence="1" id="KW-0812">Transmembrane</keyword>
<reference evidence="2 3" key="1">
    <citation type="submission" date="2019-11" db="EMBL/GenBank/DDBJ databases">
        <title>Genome analysis of Rhizobacterium cereale a novel genus and species isolated from maize roots in North Spain.</title>
        <authorList>
            <person name="Menendez E."/>
            <person name="Flores-Felix J.D."/>
            <person name="Ramirez-Bahena M.-H."/>
            <person name="Igual J.M."/>
            <person name="Garcia-Fraile P."/>
            <person name="Peix A."/>
            <person name="Velazquez E."/>
        </authorList>
    </citation>
    <scope>NUCLEOTIDE SEQUENCE [LARGE SCALE GENOMIC DNA]</scope>
    <source>
        <strain evidence="2 3">RZME27</strain>
    </source>
</reference>
<dbReference type="InterPro" id="IPR022134">
    <property type="entry name" value="DUF3667"/>
</dbReference>
<feature type="transmembrane region" description="Helical" evidence="1">
    <location>
        <begin position="218"/>
        <end position="240"/>
    </location>
</feature>
<name>A0A6A8A4E5_9HYPH</name>
<gene>
    <name evidence="2" type="ORF">GAO09_06445</name>
</gene>